<dbReference type="InterPro" id="IPR031155">
    <property type="entry name" value="DUR"/>
</dbReference>
<proteinExistence type="inferred from homology"/>
<feature type="transmembrane region" description="Helical" evidence="8">
    <location>
        <begin position="636"/>
        <end position="658"/>
    </location>
</feature>
<evidence type="ECO:0000313" key="11">
    <source>
        <dbReference type="Proteomes" id="UP000041254"/>
    </source>
</evidence>
<dbReference type="OrthoDB" id="420039at2759"/>
<keyword evidence="5 8" id="KW-1133">Transmembrane helix</keyword>
<evidence type="ECO:0000256" key="8">
    <source>
        <dbReference type="SAM" id="Phobius"/>
    </source>
</evidence>
<dbReference type="PANTHER" id="PTHR46154">
    <property type="match status" value="1"/>
</dbReference>
<feature type="signal peptide" evidence="9">
    <location>
        <begin position="1"/>
        <end position="28"/>
    </location>
</feature>
<keyword evidence="6 8" id="KW-0472">Membrane</keyword>
<comment type="similarity">
    <text evidence="2">Belongs to the sodium:solute symporter (SSF) (TC 2.A.21) family.</text>
</comment>
<feature type="transmembrane region" description="Helical" evidence="8">
    <location>
        <begin position="38"/>
        <end position="58"/>
    </location>
</feature>
<dbReference type="InterPro" id="IPR001734">
    <property type="entry name" value="Na/solute_symporter"/>
</dbReference>
<feature type="transmembrane region" description="Helical" evidence="8">
    <location>
        <begin position="354"/>
        <end position="371"/>
    </location>
</feature>
<accession>A0A0G4FFG2</accession>
<evidence type="ECO:0000313" key="10">
    <source>
        <dbReference type="EMBL" id="CEM11925.1"/>
    </source>
</evidence>
<dbReference type="OMA" id="CKRALKP"/>
<organism evidence="10 11">
    <name type="scientific">Vitrella brassicaformis (strain CCMP3155)</name>
    <dbReference type="NCBI Taxonomy" id="1169540"/>
    <lineage>
        <taxon>Eukaryota</taxon>
        <taxon>Sar</taxon>
        <taxon>Alveolata</taxon>
        <taxon>Colpodellida</taxon>
        <taxon>Vitrellaceae</taxon>
        <taxon>Vitrella</taxon>
    </lineage>
</organism>
<dbReference type="STRING" id="1169540.A0A0G4FFG2"/>
<evidence type="ECO:0008006" key="12">
    <source>
        <dbReference type="Google" id="ProtNLM"/>
    </source>
</evidence>
<keyword evidence="3" id="KW-0813">Transport</keyword>
<feature type="transmembrane region" description="Helical" evidence="8">
    <location>
        <begin position="761"/>
        <end position="784"/>
    </location>
</feature>
<feature type="transmembrane region" description="Helical" evidence="8">
    <location>
        <begin position="222"/>
        <end position="241"/>
    </location>
</feature>
<keyword evidence="9" id="KW-0732">Signal</keyword>
<dbReference type="VEuPathDB" id="CryptoDB:Vbra_15277"/>
<dbReference type="InterPro" id="IPR038377">
    <property type="entry name" value="Na/Glc_symporter_sf"/>
</dbReference>
<evidence type="ECO:0000256" key="4">
    <source>
        <dbReference type="ARBA" id="ARBA00022692"/>
    </source>
</evidence>
<name>A0A0G4FFG2_VITBC</name>
<keyword evidence="4 8" id="KW-0812">Transmembrane</keyword>
<comment type="subcellular location">
    <subcellularLocation>
        <location evidence="1">Membrane</location>
        <topology evidence="1">Multi-pass membrane protein</topology>
    </subcellularLocation>
</comment>
<dbReference type="PANTHER" id="PTHR46154:SF4">
    <property type="entry name" value="UREA ACTIVE TRANSPORTER"/>
    <property type="match status" value="1"/>
</dbReference>
<evidence type="ECO:0000256" key="6">
    <source>
        <dbReference type="ARBA" id="ARBA00023136"/>
    </source>
</evidence>
<feature type="transmembrane region" description="Helical" evidence="8">
    <location>
        <begin position="437"/>
        <end position="460"/>
    </location>
</feature>
<feature type="transmembrane region" description="Helical" evidence="8">
    <location>
        <begin position="391"/>
        <end position="417"/>
    </location>
</feature>
<feature type="region of interest" description="Disordered" evidence="7">
    <location>
        <begin position="857"/>
        <end position="880"/>
    </location>
</feature>
<dbReference type="GO" id="GO:0005886">
    <property type="term" value="C:plasma membrane"/>
    <property type="evidence" value="ECO:0007669"/>
    <property type="project" value="TreeGrafter"/>
</dbReference>
<evidence type="ECO:0000256" key="2">
    <source>
        <dbReference type="ARBA" id="ARBA00006434"/>
    </source>
</evidence>
<feature type="transmembrane region" description="Helical" evidence="8">
    <location>
        <begin position="158"/>
        <end position="184"/>
    </location>
</feature>
<dbReference type="PROSITE" id="PS50283">
    <property type="entry name" value="NA_SOLUT_SYMP_3"/>
    <property type="match status" value="1"/>
</dbReference>
<feature type="transmembrane region" description="Helical" evidence="8">
    <location>
        <begin position="117"/>
        <end position="137"/>
    </location>
</feature>
<feature type="chain" id="PRO_5005189218" description="Urea transporter" evidence="9">
    <location>
        <begin position="29"/>
        <end position="880"/>
    </location>
</feature>
<protein>
    <recommendedName>
        <fullName evidence="12">Urea transporter</fullName>
    </recommendedName>
</protein>
<keyword evidence="11" id="KW-1185">Reference proteome</keyword>
<dbReference type="Proteomes" id="UP000041254">
    <property type="component" value="Unassembled WGS sequence"/>
</dbReference>
<feature type="transmembrane region" description="Helical" evidence="8">
    <location>
        <begin position="665"/>
        <end position="683"/>
    </location>
</feature>
<feature type="transmembrane region" description="Helical" evidence="8">
    <location>
        <begin position="196"/>
        <end position="215"/>
    </location>
</feature>
<feature type="transmembrane region" description="Helical" evidence="8">
    <location>
        <begin position="796"/>
        <end position="820"/>
    </location>
</feature>
<dbReference type="InParanoid" id="A0A0G4FFG2"/>
<dbReference type="GO" id="GO:0015204">
    <property type="term" value="F:urea transmembrane transporter activity"/>
    <property type="evidence" value="ECO:0007669"/>
    <property type="project" value="InterPro"/>
</dbReference>
<dbReference type="CDD" id="cd11476">
    <property type="entry name" value="SLC5sbd_DUR3"/>
    <property type="match status" value="1"/>
</dbReference>
<feature type="transmembrane region" description="Helical" evidence="8">
    <location>
        <begin position="703"/>
        <end position="725"/>
    </location>
</feature>
<dbReference type="Gene3D" id="1.20.1730.10">
    <property type="entry name" value="Sodium/glucose cotransporter"/>
    <property type="match status" value="2"/>
</dbReference>
<evidence type="ECO:0000256" key="5">
    <source>
        <dbReference type="ARBA" id="ARBA00022989"/>
    </source>
</evidence>
<feature type="transmembrane region" description="Helical" evidence="8">
    <location>
        <begin position="78"/>
        <end position="97"/>
    </location>
</feature>
<evidence type="ECO:0000256" key="7">
    <source>
        <dbReference type="SAM" id="MobiDB-lite"/>
    </source>
</evidence>
<reference evidence="10 11" key="1">
    <citation type="submission" date="2014-11" db="EMBL/GenBank/DDBJ databases">
        <authorList>
            <person name="Zhu J."/>
            <person name="Qi W."/>
            <person name="Song R."/>
        </authorList>
    </citation>
    <scope>NUCLEOTIDE SEQUENCE [LARGE SCALE GENOMIC DNA]</scope>
</reference>
<evidence type="ECO:0000256" key="1">
    <source>
        <dbReference type="ARBA" id="ARBA00004141"/>
    </source>
</evidence>
<evidence type="ECO:0000256" key="3">
    <source>
        <dbReference type="ARBA" id="ARBA00022448"/>
    </source>
</evidence>
<gene>
    <name evidence="10" type="ORF">Vbra_15277</name>
</gene>
<dbReference type="EMBL" id="CDMY01000428">
    <property type="protein sequence ID" value="CEM11925.1"/>
    <property type="molecule type" value="Genomic_DNA"/>
</dbReference>
<feature type="transmembrane region" description="Helical" evidence="8">
    <location>
        <begin position="611"/>
        <end position="630"/>
    </location>
</feature>
<sequence length="880" mass="96676">MAYSPDWRGLSLLFTCFLSCLVIGNAQATQDGPPLDEYVGWLVVIGFGLVFTLITMWLQNYEEKVVGTKMTSEHFNTAGRNVGAGLTAAVIVSQWTWAATLLQSSNMGWRVGVSGPFWYASGATIQILLFAILAIQVKRRCSHMHTFLEVIRARWGTTAHIVFLVFALLANCIVTAMLLLGGSAVIEDLTGMRKEFAAFLVPLLSCLIYTLKGGLRATFFASYIHTTIIFVVLLIFTYTIYTSGGDGAYGSIENVFNSLTQNAEHAFFNSNDPTTGLNEHPFINGMVGNDGQCYTSDQTLIEGTTCSYREVDECTTGPGCVKFPVGGQTQQFAGDCSDGETCVSSFLTMSSTTGIIFGVVNIVGNFGTVFVDQSYWQSAIAAKPKATVPGFLIGGLVWFAVPFGMATTMGLAGRAIATEWGWDFISAEAAGAGLVPARVLTASLGSGGAFVLLLMLFMAITSTGSAELIAVSSILTYDLYWQYINPELKYRRTQRRMKFYKEVARVLADEDEKTAEKLDEMDEQSVRQRIVSLNEQRLNRTQVTNLIARMQDIKVLDDQLTEQDLEDLVAYVLEYDESMDGALVKDVYHQINRRVATEDKEGHILLRVSKFFTVMFAIFMGFLAVMLQVMNLSLGYVYMAMGVFIGSAVAPSAMCILSRRANGKVCTFAALAGLVCGLAAWFGQTGLQYGEVSLATTNQDFPFIAGNLASICVSLVICVVGSFFFPDRHFQWEMLNEKIPLVDDVEPPKDPSETPENLYRWYIWSLIAAVGMTIVLVILWPLPMHFIGGVFSFGQFSAWVGVAMAWSTIAAVVIVFMPLWELYRGLQAGRSARIEHEKHMMEVASPVRKIVEHESGNWISGGTSPTVDYTPTAGNQKIDV</sequence>
<dbReference type="AlphaFoldDB" id="A0A0G4FFG2"/>
<evidence type="ECO:0000256" key="9">
    <source>
        <dbReference type="SAM" id="SignalP"/>
    </source>
</evidence>